<feature type="transmembrane region" description="Helical" evidence="1">
    <location>
        <begin position="40"/>
        <end position="61"/>
    </location>
</feature>
<dbReference type="Proteomes" id="UP000292052">
    <property type="component" value="Unassembled WGS sequence"/>
</dbReference>
<proteinExistence type="predicted"/>
<gene>
    <name evidence="2" type="ORF">BDFB_000206</name>
</gene>
<keyword evidence="3" id="KW-1185">Reference proteome</keyword>
<dbReference type="Pfam" id="PF21534">
    <property type="entry name" value="Rost"/>
    <property type="match status" value="1"/>
</dbReference>
<dbReference type="GO" id="GO:0016020">
    <property type="term" value="C:membrane"/>
    <property type="evidence" value="ECO:0007669"/>
    <property type="project" value="TreeGrafter"/>
</dbReference>
<dbReference type="AlphaFoldDB" id="A0A482V9H3"/>
<organism evidence="2 3">
    <name type="scientific">Asbolus verrucosus</name>
    <name type="common">Desert ironclad beetle</name>
    <dbReference type="NCBI Taxonomy" id="1661398"/>
    <lineage>
        <taxon>Eukaryota</taxon>
        <taxon>Metazoa</taxon>
        <taxon>Ecdysozoa</taxon>
        <taxon>Arthropoda</taxon>
        <taxon>Hexapoda</taxon>
        <taxon>Insecta</taxon>
        <taxon>Pterygota</taxon>
        <taxon>Neoptera</taxon>
        <taxon>Endopterygota</taxon>
        <taxon>Coleoptera</taxon>
        <taxon>Polyphaga</taxon>
        <taxon>Cucujiformia</taxon>
        <taxon>Tenebrionidae</taxon>
        <taxon>Pimeliinae</taxon>
        <taxon>Asbolus</taxon>
    </lineage>
</organism>
<evidence type="ECO:0000256" key="1">
    <source>
        <dbReference type="SAM" id="Phobius"/>
    </source>
</evidence>
<protein>
    <recommendedName>
        <fullName evidence="4">Protein rolling stone</fullName>
    </recommendedName>
</protein>
<keyword evidence="1" id="KW-1133">Transmembrane helix</keyword>
<sequence>MIEAWKKQFSLKQLALDHDKPIIFVISQWQRELKPSNFYLVYRWVVAIIFFVTFVISIVDLKHPDAPSSFRAKWLIYLTNWGYTTCTLQALLAALLVSAGVLAPYLKNMPNLQKSTLPFYKFYWVTNVVATDIAFGVTALYWSLIYDEKSMNFDAMNFFVHANNSVLMMIDMFMVAHPIRLLHCCYPIVFGICYAVFSVIFYAAGGISREGQVYIYNILDWRKPGLTTIICVAVLGFIVVVHIVCWGLYKFRMWLHSKYKKRESDGLNDEKDTSNKTAYVNEGLASDVV</sequence>
<dbReference type="PANTHER" id="PTHR12242:SF49">
    <property type="entry name" value="HEADBUTT, ISOFORM E"/>
    <property type="match status" value="1"/>
</dbReference>
<evidence type="ECO:0000313" key="2">
    <source>
        <dbReference type="EMBL" id="RZB39840.1"/>
    </source>
</evidence>
<keyword evidence="1" id="KW-0472">Membrane</keyword>
<dbReference type="EMBL" id="QDEB01124777">
    <property type="protein sequence ID" value="RZB39840.1"/>
    <property type="molecule type" value="Genomic_DNA"/>
</dbReference>
<accession>A0A482V9H3</accession>
<keyword evidence="1" id="KW-0812">Transmembrane</keyword>
<comment type="caution">
    <text evidence="2">The sequence shown here is derived from an EMBL/GenBank/DDBJ whole genome shotgun (WGS) entry which is preliminary data.</text>
</comment>
<dbReference type="PANTHER" id="PTHR12242">
    <property type="entry name" value="OS02G0130600 PROTEIN-RELATED"/>
    <property type="match status" value="1"/>
</dbReference>
<feature type="transmembrane region" description="Helical" evidence="1">
    <location>
        <begin position="225"/>
        <end position="249"/>
    </location>
</feature>
<feature type="transmembrane region" description="Helical" evidence="1">
    <location>
        <begin position="184"/>
        <end position="205"/>
    </location>
</feature>
<dbReference type="STRING" id="1661398.A0A482V9H3"/>
<dbReference type="OrthoDB" id="419711at2759"/>
<reference evidence="2 3" key="1">
    <citation type="submission" date="2017-03" db="EMBL/GenBank/DDBJ databases">
        <title>Genome of the blue death feigning beetle - Asbolus verrucosus.</title>
        <authorList>
            <person name="Rider S.D."/>
        </authorList>
    </citation>
    <scope>NUCLEOTIDE SEQUENCE [LARGE SCALE GENOMIC DNA]</scope>
    <source>
        <strain evidence="2">Butters</strain>
        <tissue evidence="2">Head and leg muscle</tissue>
    </source>
</reference>
<feature type="transmembrane region" description="Helical" evidence="1">
    <location>
        <begin position="81"/>
        <end position="102"/>
    </location>
</feature>
<dbReference type="InterPro" id="IPR049352">
    <property type="entry name" value="Rost"/>
</dbReference>
<feature type="transmembrane region" description="Helical" evidence="1">
    <location>
        <begin position="122"/>
        <end position="146"/>
    </location>
</feature>
<feature type="transmembrane region" description="Helical" evidence="1">
    <location>
        <begin position="158"/>
        <end position="177"/>
    </location>
</feature>
<evidence type="ECO:0008006" key="4">
    <source>
        <dbReference type="Google" id="ProtNLM"/>
    </source>
</evidence>
<evidence type="ECO:0000313" key="3">
    <source>
        <dbReference type="Proteomes" id="UP000292052"/>
    </source>
</evidence>
<name>A0A482V9H3_ASBVE</name>